<dbReference type="Proteomes" id="UP000305654">
    <property type="component" value="Unassembled WGS sequence"/>
</dbReference>
<comment type="subcellular location">
    <subcellularLocation>
        <location evidence="1">Cell membrane</location>
        <topology evidence="1">Multi-pass membrane protein</topology>
    </subcellularLocation>
</comment>
<dbReference type="Gene3D" id="1.20.1250.20">
    <property type="entry name" value="MFS general substrate transporter like domains"/>
    <property type="match status" value="1"/>
</dbReference>
<sequence length="401" mass="40536">MSQDLKLADDSIDYAGADHAEKPAWGAVTSLALGVFSLVTAEFLPASLLTPMAATFRVSEALVGQAVTVTAAGALVAALLAAVATRGIDRRLVLMGFSVLLIASNLLVALAPDLTVLLLARLLLGIALGGFWSMATAVAMRLVPPAMLPRALSMIFSGVSVATIAAAPLGAWLGHLYGWRTVFLLAMSIGVVTLLFQAATLPALASTGTARLRTLADVLARPGIAIGMLGPVLVFGGHFGLFTFIRPLLEDAAGIGIDTMSLILLGFGIANFAGTLLAGLLLERSLRLTLTLMPLAIGAAGLALAGYHAGALACTVPMIVWGLAFGGVPVGWSTWLARAVPDEAESAGGLLVAAVQLAIAAGAAAGGAVFGLAGVTGVFTTGGVLLLLTAAAIFIRNPRTG</sequence>
<dbReference type="EMBL" id="VCDI01000009">
    <property type="protein sequence ID" value="TLU71026.1"/>
    <property type="molecule type" value="Genomic_DNA"/>
</dbReference>
<gene>
    <name evidence="8" type="ORF">FE263_19440</name>
</gene>
<evidence type="ECO:0000313" key="8">
    <source>
        <dbReference type="EMBL" id="TLU71026.1"/>
    </source>
</evidence>
<feature type="transmembrane region" description="Helical" evidence="6">
    <location>
        <begin position="118"/>
        <end position="139"/>
    </location>
</feature>
<dbReference type="InterPro" id="IPR050189">
    <property type="entry name" value="MFS_Efflux_Transporters"/>
</dbReference>
<comment type="caution">
    <text evidence="8">The sequence shown here is derived from an EMBL/GenBank/DDBJ whole genome shotgun (WGS) entry which is preliminary data.</text>
</comment>
<keyword evidence="4 6" id="KW-1133">Transmembrane helix</keyword>
<organism evidence="8 9">
    <name type="scientific">Lichenicoccus roseus</name>
    <dbReference type="NCBI Taxonomy" id="2683649"/>
    <lineage>
        <taxon>Bacteria</taxon>
        <taxon>Pseudomonadati</taxon>
        <taxon>Pseudomonadota</taxon>
        <taxon>Alphaproteobacteria</taxon>
        <taxon>Acetobacterales</taxon>
        <taxon>Acetobacteraceae</taxon>
        <taxon>Lichenicoccus</taxon>
    </lineage>
</organism>
<dbReference type="RefSeq" id="WP_138327696.1">
    <property type="nucleotide sequence ID" value="NZ_VCDI01000009.1"/>
</dbReference>
<dbReference type="AlphaFoldDB" id="A0A5R9J6Q0"/>
<evidence type="ECO:0000313" key="9">
    <source>
        <dbReference type="Proteomes" id="UP000305654"/>
    </source>
</evidence>
<evidence type="ECO:0000259" key="7">
    <source>
        <dbReference type="PROSITE" id="PS50850"/>
    </source>
</evidence>
<dbReference type="OrthoDB" id="9812189at2"/>
<dbReference type="PANTHER" id="PTHR43124:SF5">
    <property type="entry name" value="PURINE RIBONUCLEOSIDE EFFLUX PUMP NEPI"/>
    <property type="match status" value="1"/>
</dbReference>
<dbReference type="PROSITE" id="PS50850">
    <property type="entry name" value="MFS"/>
    <property type="match status" value="1"/>
</dbReference>
<feature type="transmembrane region" description="Helical" evidence="6">
    <location>
        <begin position="288"/>
        <end position="307"/>
    </location>
</feature>
<evidence type="ECO:0000256" key="6">
    <source>
        <dbReference type="SAM" id="Phobius"/>
    </source>
</evidence>
<dbReference type="InterPro" id="IPR036259">
    <property type="entry name" value="MFS_trans_sf"/>
</dbReference>
<dbReference type="PANTHER" id="PTHR43124">
    <property type="entry name" value="PURINE EFFLUX PUMP PBUE"/>
    <property type="match status" value="1"/>
</dbReference>
<keyword evidence="3 6" id="KW-0812">Transmembrane</keyword>
<dbReference type="Pfam" id="PF07690">
    <property type="entry name" value="MFS_1"/>
    <property type="match status" value="1"/>
</dbReference>
<name>A0A5R9J6Q0_9PROT</name>
<dbReference type="GO" id="GO:0022857">
    <property type="term" value="F:transmembrane transporter activity"/>
    <property type="evidence" value="ECO:0007669"/>
    <property type="project" value="InterPro"/>
</dbReference>
<evidence type="ECO:0000256" key="4">
    <source>
        <dbReference type="ARBA" id="ARBA00022989"/>
    </source>
</evidence>
<dbReference type="SUPFAM" id="SSF103473">
    <property type="entry name" value="MFS general substrate transporter"/>
    <property type="match status" value="1"/>
</dbReference>
<keyword evidence="2" id="KW-1003">Cell membrane</keyword>
<evidence type="ECO:0000256" key="3">
    <source>
        <dbReference type="ARBA" id="ARBA00022692"/>
    </source>
</evidence>
<feature type="transmembrane region" description="Helical" evidence="6">
    <location>
        <begin position="224"/>
        <end position="249"/>
    </location>
</feature>
<dbReference type="InterPro" id="IPR020846">
    <property type="entry name" value="MFS_dom"/>
</dbReference>
<feature type="transmembrane region" description="Helical" evidence="6">
    <location>
        <begin position="151"/>
        <end position="173"/>
    </location>
</feature>
<accession>A0A5R9J6Q0</accession>
<evidence type="ECO:0000256" key="1">
    <source>
        <dbReference type="ARBA" id="ARBA00004651"/>
    </source>
</evidence>
<keyword evidence="5 6" id="KW-0472">Membrane</keyword>
<evidence type="ECO:0000256" key="2">
    <source>
        <dbReference type="ARBA" id="ARBA00022475"/>
    </source>
</evidence>
<feature type="transmembrane region" description="Helical" evidence="6">
    <location>
        <begin position="179"/>
        <end position="204"/>
    </location>
</feature>
<feature type="transmembrane region" description="Helical" evidence="6">
    <location>
        <begin position="376"/>
        <end position="395"/>
    </location>
</feature>
<evidence type="ECO:0000256" key="5">
    <source>
        <dbReference type="ARBA" id="ARBA00023136"/>
    </source>
</evidence>
<feature type="transmembrane region" description="Helical" evidence="6">
    <location>
        <begin position="349"/>
        <end position="370"/>
    </location>
</feature>
<reference evidence="8 9" key="1">
    <citation type="submission" date="2019-05" db="EMBL/GenBank/DDBJ databases">
        <authorList>
            <person name="Pankratov T."/>
            <person name="Grouzdev D."/>
        </authorList>
    </citation>
    <scope>NUCLEOTIDE SEQUENCE [LARGE SCALE GENOMIC DNA]</scope>
    <source>
        <strain evidence="8 9">KEBCLARHB70R</strain>
    </source>
</reference>
<dbReference type="CDD" id="cd17324">
    <property type="entry name" value="MFS_NepI_like"/>
    <property type="match status" value="1"/>
</dbReference>
<keyword evidence="9" id="KW-1185">Reference proteome</keyword>
<feature type="transmembrane region" description="Helical" evidence="6">
    <location>
        <begin position="24"/>
        <end position="44"/>
    </location>
</feature>
<feature type="transmembrane region" description="Helical" evidence="6">
    <location>
        <begin position="64"/>
        <end position="85"/>
    </location>
</feature>
<feature type="domain" description="Major facilitator superfamily (MFS) profile" evidence="7">
    <location>
        <begin position="27"/>
        <end position="401"/>
    </location>
</feature>
<dbReference type="GO" id="GO:0005886">
    <property type="term" value="C:plasma membrane"/>
    <property type="evidence" value="ECO:0007669"/>
    <property type="project" value="UniProtKB-SubCell"/>
</dbReference>
<feature type="transmembrane region" description="Helical" evidence="6">
    <location>
        <begin position="319"/>
        <end position="337"/>
    </location>
</feature>
<proteinExistence type="predicted"/>
<feature type="transmembrane region" description="Helical" evidence="6">
    <location>
        <begin position="261"/>
        <end position="281"/>
    </location>
</feature>
<dbReference type="InterPro" id="IPR011701">
    <property type="entry name" value="MFS"/>
</dbReference>
<protein>
    <submittedName>
        <fullName evidence="8">MFS transporter</fullName>
    </submittedName>
</protein>
<feature type="transmembrane region" description="Helical" evidence="6">
    <location>
        <begin position="92"/>
        <end position="112"/>
    </location>
</feature>